<comment type="caution">
    <text evidence="1">The sequence shown here is derived from an EMBL/GenBank/DDBJ whole genome shotgun (WGS) entry which is preliminary data.</text>
</comment>
<name>B9XHW4_PEDPL</name>
<dbReference type="AlphaFoldDB" id="B9XHW4"/>
<evidence type="ECO:0000313" key="1">
    <source>
        <dbReference type="EMBL" id="EEF60457.1"/>
    </source>
</evidence>
<proteinExistence type="predicted"/>
<evidence type="ECO:0000313" key="2">
    <source>
        <dbReference type="Proteomes" id="UP000003688"/>
    </source>
</evidence>
<keyword evidence="2" id="KW-1185">Reference proteome</keyword>
<dbReference type="EMBL" id="ABOX02000016">
    <property type="protein sequence ID" value="EEF60457.1"/>
    <property type="molecule type" value="Genomic_DNA"/>
</dbReference>
<protein>
    <submittedName>
        <fullName evidence="1">Uncharacterized protein</fullName>
    </submittedName>
</protein>
<dbReference type="RefSeq" id="WP_007415408.1">
    <property type="nucleotide sequence ID" value="NZ_ABOX02000016.1"/>
</dbReference>
<accession>B9XHW4</accession>
<organism evidence="1 2">
    <name type="scientific">Pedosphaera parvula (strain Ellin514)</name>
    <dbReference type="NCBI Taxonomy" id="320771"/>
    <lineage>
        <taxon>Bacteria</taxon>
        <taxon>Pseudomonadati</taxon>
        <taxon>Verrucomicrobiota</taxon>
        <taxon>Pedosphaerae</taxon>
        <taxon>Pedosphaerales</taxon>
        <taxon>Pedosphaeraceae</taxon>
        <taxon>Pedosphaera</taxon>
    </lineage>
</organism>
<dbReference type="Proteomes" id="UP000003688">
    <property type="component" value="Unassembled WGS sequence"/>
</dbReference>
<reference evidence="1 2" key="1">
    <citation type="journal article" date="2011" name="J. Bacteriol.">
        <title>Genome sequence of 'Pedosphaera parvula' Ellin514, an aerobic Verrucomicrobial isolate from pasture soil.</title>
        <authorList>
            <person name="Kant R."/>
            <person name="van Passel M.W."/>
            <person name="Sangwan P."/>
            <person name="Palva A."/>
            <person name="Lucas S."/>
            <person name="Copeland A."/>
            <person name="Lapidus A."/>
            <person name="Glavina Del Rio T."/>
            <person name="Dalin E."/>
            <person name="Tice H."/>
            <person name="Bruce D."/>
            <person name="Goodwin L."/>
            <person name="Pitluck S."/>
            <person name="Chertkov O."/>
            <person name="Larimer F.W."/>
            <person name="Land M.L."/>
            <person name="Hauser L."/>
            <person name="Brettin T.S."/>
            <person name="Detter J.C."/>
            <person name="Han S."/>
            <person name="de Vos W.M."/>
            <person name="Janssen P.H."/>
            <person name="Smidt H."/>
        </authorList>
    </citation>
    <scope>NUCLEOTIDE SEQUENCE [LARGE SCALE GENOMIC DNA]</scope>
    <source>
        <strain evidence="1 2">Ellin514</strain>
    </source>
</reference>
<sequence>MIFKKFRHALRHGQPSLFGPNPQIRFGWRTIKDESVAANCSQLLSDHLQQVGQAVVNAVEDLSAVVDTTEMERGMY</sequence>
<gene>
    <name evidence="1" type="ORF">Cflav_PD3427</name>
</gene>